<dbReference type="Pfam" id="PF00072">
    <property type="entry name" value="Response_reg"/>
    <property type="match status" value="1"/>
</dbReference>
<evidence type="ECO:0000256" key="2">
    <source>
        <dbReference type="PROSITE-ProRule" id="PRU00169"/>
    </source>
</evidence>
<evidence type="ECO:0000313" key="5">
    <source>
        <dbReference type="EMBL" id="THJ34886.1"/>
    </source>
</evidence>
<proteinExistence type="predicted"/>
<evidence type="ECO:0000256" key="1">
    <source>
        <dbReference type="ARBA" id="ARBA00022553"/>
    </source>
</evidence>
<comment type="caution">
    <text evidence="5">The sequence shown here is derived from an EMBL/GenBank/DDBJ whole genome shotgun (WGS) entry which is preliminary data.</text>
</comment>
<dbReference type="InterPro" id="IPR051015">
    <property type="entry name" value="EvgA-like"/>
</dbReference>
<dbReference type="PROSITE" id="PS50110">
    <property type="entry name" value="RESPONSE_REGULATORY"/>
    <property type="match status" value="1"/>
</dbReference>
<dbReference type="InterPro" id="IPR000792">
    <property type="entry name" value="Tscrpt_reg_LuxR_C"/>
</dbReference>
<sequence>MPTFLIADDHPLFRDALRTAVLKAWPEAVIHEADHVQALYQLVELHHDADLLLLDLSMPGSSGFDPLVHIRARHPQLPVVMVSGHEDAQLMRRAMEHGAFGYIPKSSDLATLGQALSTVLDGEPWFLPQALDQHTPSISEQERQVAARMAELTPQQAKVLQMVAAGLLNKQIAHDLGTSEATVKAHMSAVLRKLGATNRTEAVSMAHRLDLH</sequence>
<dbReference type="InterPro" id="IPR058245">
    <property type="entry name" value="NreC/VraR/RcsB-like_REC"/>
</dbReference>
<dbReference type="EMBL" id="SSWX01000005">
    <property type="protein sequence ID" value="THJ34886.1"/>
    <property type="molecule type" value="Genomic_DNA"/>
</dbReference>
<protein>
    <submittedName>
        <fullName evidence="5">Response regulator transcription factor</fullName>
    </submittedName>
</protein>
<feature type="domain" description="HTH luxR-type" evidence="3">
    <location>
        <begin position="145"/>
        <end position="210"/>
    </location>
</feature>
<feature type="domain" description="Response regulatory" evidence="4">
    <location>
        <begin position="3"/>
        <end position="120"/>
    </location>
</feature>
<evidence type="ECO:0000259" key="4">
    <source>
        <dbReference type="PROSITE" id="PS50110"/>
    </source>
</evidence>
<dbReference type="CDD" id="cd06170">
    <property type="entry name" value="LuxR_C_like"/>
    <property type="match status" value="1"/>
</dbReference>
<dbReference type="Gene3D" id="3.40.50.2300">
    <property type="match status" value="1"/>
</dbReference>
<dbReference type="PANTHER" id="PTHR45566:SF1">
    <property type="entry name" value="HTH-TYPE TRANSCRIPTIONAL REGULATOR YHJB-RELATED"/>
    <property type="match status" value="1"/>
</dbReference>
<keyword evidence="1 2" id="KW-0597">Phosphoprotein</keyword>
<reference evidence="5 6" key="1">
    <citation type="submission" date="2019-04" db="EMBL/GenBank/DDBJ databases">
        <title>Lampropedia sp YIM MLB12 draf genome.</title>
        <authorList>
            <person name="Wang Y.-X."/>
        </authorList>
    </citation>
    <scope>NUCLEOTIDE SEQUENCE [LARGE SCALE GENOMIC DNA]</scope>
    <source>
        <strain evidence="5 6">YIM MLB12</strain>
    </source>
</reference>
<dbReference type="Pfam" id="PF00196">
    <property type="entry name" value="GerE"/>
    <property type="match status" value="1"/>
</dbReference>
<dbReference type="OrthoDB" id="3374006at2"/>
<feature type="modified residue" description="4-aspartylphosphate" evidence="2">
    <location>
        <position position="55"/>
    </location>
</feature>
<dbReference type="SMART" id="SM00421">
    <property type="entry name" value="HTH_LUXR"/>
    <property type="match status" value="1"/>
</dbReference>
<dbReference type="InterPro" id="IPR001789">
    <property type="entry name" value="Sig_transdc_resp-reg_receiver"/>
</dbReference>
<organism evidence="5 6">
    <name type="scientific">Lampropedia aestuarii</name>
    <dbReference type="NCBI Taxonomy" id="2562762"/>
    <lineage>
        <taxon>Bacteria</taxon>
        <taxon>Pseudomonadati</taxon>
        <taxon>Pseudomonadota</taxon>
        <taxon>Betaproteobacteria</taxon>
        <taxon>Burkholderiales</taxon>
        <taxon>Comamonadaceae</taxon>
        <taxon>Lampropedia</taxon>
    </lineage>
</organism>
<evidence type="ECO:0000259" key="3">
    <source>
        <dbReference type="PROSITE" id="PS50043"/>
    </source>
</evidence>
<dbReference type="PROSITE" id="PS50043">
    <property type="entry name" value="HTH_LUXR_2"/>
    <property type="match status" value="1"/>
</dbReference>
<dbReference type="AlphaFoldDB" id="A0A4S5BY15"/>
<name>A0A4S5BY15_9BURK</name>
<keyword evidence="6" id="KW-1185">Reference proteome</keyword>
<gene>
    <name evidence="5" type="ORF">E8K88_05205</name>
</gene>
<evidence type="ECO:0000313" key="6">
    <source>
        <dbReference type="Proteomes" id="UP000306236"/>
    </source>
</evidence>
<dbReference type="RefSeq" id="WP_136405599.1">
    <property type="nucleotide sequence ID" value="NZ_SSWX01000005.1"/>
</dbReference>
<dbReference type="GO" id="GO:0006355">
    <property type="term" value="P:regulation of DNA-templated transcription"/>
    <property type="evidence" value="ECO:0007669"/>
    <property type="project" value="InterPro"/>
</dbReference>
<dbReference type="PANTHER" id="PTHR45566">
    <property type="entry name" value="HTH-TYPE TRANSCRIPTIONAL REGULATOR YHJB-RELATED"/>
    <property type="match status" value="1"/>
</dbReference>
<dbReference type="Proteomes" id="UP000306236">
    <property type="component" value="Unassembled WGS sequence"/>
</dbReference>
<dbReference type="PRINTS" id="PR00038">
    <property type="entry name" value="HTHLUXR"/>
</dbReference>
<dbReference type="InterPro" id="IPR011006">
    <property type="entry name" value="CheY-like_superfamily"/>
</dbReference>
<dbReference type="CDD" id="cd17535">
    <property type="entry name" value="REC_NarL-like"/>
    <property type="match status" value="1"/>
</dbReference>
<dbReference type="SUPFAM" id="SSF52172">
    <property type="entry name" value="CheY-like"/>
    <property type="match status" value="1"/>
</dbReference>
<dbReference type="GO" id="GO:0000160">
    <property type="term" value="P:phosphorelay signal transduction system"/>
    <property type="evidence" value="ECO:0007669"/>
    <property type="project" value="InterPro"/>
</dbReference>
<accession>A0A4S5BY15</accession>
<dbReference type="SMART" id="SM00448">
    <property type="entry name" value="REC"/>
    <property type="match status" value="1"/>
</dbReference>